<evidence type="ECO:0000313" key="1">
    <source>
        <dbReference type="Proteomes" id="UP000095283"/>
    </source>
</evidence>
<organism evidence="1 2">
    <name type="scientific">Heterorhabditis bacteriophora</name>
    <name type="common">Entomopathogenic nematode worm</name>
    <dbReference type="NCBI Taxonomy" id="37862"/>
    <lineage>
        <taxon>Eukaryota</taxon>
        <taxon>Metazoa</taxon>
        <taxon>Ecdysozoa</taxon>
        <taxon>Nematoda</taxon>
        <taxon>Chromadorea</taxon>
        <taxon>Rhabditida</taxon>
        <taxon>Rhabditina</taxon>
        <taxon>Rhabditomorpha</taxon>
        <taxon>Strongyloidea</taxon>
        <taxon>Heterorhabditidae</taxon>
        <taxon>Heterorhabditis</taxon>
    </lineage>
</organism>
<accession>A0A1I7XJJ2</accession>
<dbReference type="WBParaSite" id="Hba_17678">
    <property type="protein sequence ID" value="Hba_17678"/>
    <property type="gene ID" value="Hba_17678"/>
</dbReference>
<dbReference type="AlphaFoldDB" id="A0A1I7XJJ2"/>
<proteinExistence type="predicted"/>
<sequence>MRVEQALGTHYAMPLESTFNTLNSTPSWASQQCRHSERCDNTYFSITPTISCSSYSSLRVKRHHLLANLLAMIGLPRIDYSISLLRISLLVLSFYRIPIVNGLMCLACLQSPGTTQLDNFRVSTRLTGPTCPMQPIRCDRDQDVCVTITMHIGGGEYWLGSGCDRRANFQHMSCQKMHAVSQNVQLGYIQERQVMQLVCVCARDLCNSATTSISNLVLPISVSIFTYTILRYKYVELFIPNVP</sequence>
<name>A0A1I7XJJ2_HETBA</name>
<protein>
    <submittedName>
        <fullName evidence="2">Protein quiver</fullName>
    </submittedName>
</protein>
<evidence type="ECO:0000313" key="2">
    <source>
        <dbReference type="WBParaSite" id="Hba_17678"/>
    </source>
</evidence>
<dbReference type="Proteomes" id="UP000095283">
    <property type="component" value="Unplaced"/>
</dbReference>
<reference evidence="2" key="1">
    <citation type="submission" date="2016-11" db="UniProtKB">
        <authorList>
            <consortium name="WormBaseParasite"/>
        </authorList>
    </citation>
    <scope>IDENTIFICATION</scope>
</reference>
<keyword evidence="1" id="KW-1185">Reference proteome</keyword>